<gene>
    <name evidence="1" type="ORF">AZI98_08550</name>
</gene>
<dbReference type="PIRSF" id="PIRSF030140">
    <property type="entry name" value="UCP030140"/>
    <property type="match status" value="1"/>
</dbReference>
<dbReference type="EMBL" id="LWBR01000022">
    <property type="protein sequence ID" value="KZN96472.1"/>
    <property type="molecule type" value="Genomic_DNA"/>
</dbReference>
<comment type="caution">
    <text evidence="1">The sequence shown here is derived from an EMBL/GenBank/DDBJ whole genome shotgun (WGS) entry which is preliminary data.</text>
</comment>
<dbReference type="SUPFAM" id="SSF101386">
    <property type="entry name" value="all-alpha NTP pyrophosphatases"/>
    <property type="match status" value="1"/>
</dbReference>
<dbReference type="Pfam" id="PF08761">
    <property type="entry name" value="dUTPase_2"/>
    <property type="match status" value="2"/>
</dbReference>
<keyword evidence="2" id="KW-1185">Reference proteome</keyword>
<proteinExistence type="predicted"/>
<dbReference type="InterPro" id="IPR014871">
    <property type="entry name" value="dUTPase/dCTP_pyrophosphatase"/>
</dbReference>
<protein>
    <recommendedName>
        <fullName evidence="3">dUTPase</fullName>
    </recommendedName>
</protein>
<dbReference type="InterPro" id="IPR016947">
    <property type="entry name" value="UCP030140"/>
</dbReference>
<reference evidence="1 2" key="1">
    <citation type="submission" date="2016-04" db="EMBL/GenBank/DDBJ databases">
        <title>Draft genome sequence of Aeribacillus pallidus 8m3 from petroleum reservoir.</title>
        <authorList>
            <person name="Poltaraus A.B."/>
            <person name="Nazina T.N."/>
            <person name="Tourova T.P."/>
            <person name="Malakho S.M."/>
            <person name="Korshunova A.V."/>
            <person name="Sokolova D.S."/>
        </authorList>
    </citation>
    <scope>NUCLEOTIDE SEQUENCE [LARGE SCALE GENOMIC DNA]</scope>
    <source>
        <strain evidence="1 2">8m3</strain>
    </source>
</reference>
<sequence>MNLSKLFELQRQLDERIEREHPRQDGEDRLAKKILALQVEIGELANEARFFKYWSNNQKPRTLAYDECPCGTDYGSCDEYGCSDGLLKYNPLLEEYVDCLHFILSIGLEIIQQDSIDIEIEKWKSCGMAESETIVWQFLSIMYMTNEVYYGEYGEEGILSYELLFAKFIHLGEMLGFTWSEIEQAYMKKNAENHRRQDSGVY</sequence>
<dbReference type="OrthoDB" id="5506143at2"/>
<evidence type="ECO:0000313" key="2">
    <source>
        <dbReference type="Proteomes" id="UP000076476"/>
    </source>
</evidence>
<accession>A0A165XWC1</accession>
<dbReference type="STRING" id="33936.AZI98_08550"/>
<dbReference type="Gene3D" id="1.10.4010.10">
    <property type="entry name" value="Type II deoxyuridine triphosphatase"/>
    <property type="match status" value="1"/>
</dbReference>
<evidence type="ECO:0000313" key="1">
    <source>
        <dbReference type="EMBL" id="KZN96472.1"/>
    </source>
</evidence>
<dbReference type="Proteomes" id="UP000076476">
    <property type="component" value="Unassembled WGS sequence"/>
</dbReference>
<evidence type="ECO:0008006" key="3">
    <source>
        <dbReference type="Google" id="ProtNLM"/>
    </source>
</evidence>
<dbReference type="RefSeq" id="WP_063387864.1">
    <property type="nucleotide sequence ID" value="NZ_LWBR01000022.1"/>
</dbReference>
<organism evidence="1 2">
    <name type="scientific">Aeribacillus pallidus</name>
    <dbReference type="NCBI Taxonomy" id="33936"/>
    <lineage>
        <taxon>Bacteria</taxon>
        <taxon>Bacillati</taxon>
        <taxon>Bacillota</taxon>
        <taxon>Bacilli</taxon>
        <taxon>Bacillales</taxon>
        <taxon>Bacillaceae</taxon>
        <taxon>Aeribacillus</taxon>
    </lineage>
</organism>
<dbReference type="CDD" id="cd11527">
    <property type="entry name" value="NTP-PPase_dUTPase"/>
    <property type="match status" value="1"/>
</dbReference>
<dbReference type="AlphaFoldDB" id="A0A165XWC1"/>
<name>A0A165XWC1_9BACI</name>